<dbReference type="EMBL" id="MCFJ01000009">
    <property type="protein sequence ID" value="ORY62417.1"/>
    <property type="molecule type" value="Genomic_DNA"/>
</dbReference>
<name>A0A1Y2DT41_9PEZI</name>
<dbReference type="InParanoid" id="A0A1Y2DT41"/>
<sequence>MEVFRAVASFIDIGQALAAIPKLIDAVKVVTNIREELNGLAFESAMNFYAQTLRSHGHLLEMHTITIARRYTPEITPETDPETTQARYPLLTKRRICGRQWMKTTTMMKTMALGGKRFHLTTMGTIQVMKVIEGDRVAHPSLL</sequence>
<reference evidence="1 2" key="1">
    <citation type="submission" date="2016-07" db="EMBL/GenBank/DDBJ databases">
        <title>Pervasive Adenine N6-methylation of Active Genes in Fungi.</title>
        <authorList>
            <consortium name="DOE Joint Genome Institute"/>
            <person name="Mondo S.J."/>
            <person name="Dannebaum R.O."/>
            <person name="Kuo R.C."/>
            <person name="Labutti K."/>
            <person name="Haridas S."/>
            <person name="Kuo A."/>
            <person name="Salamov A."/>
            <person name="Ahrendt S.R."/>
            <person name="Lipzen A."/>
            <person name="Sullivan W."/>
            <person name="Andreopoulos W.B."/>
            <person name="Clum A."/>
            <person name="Lindquist E."/>
            <person name="Daum C."/>
            <person name="Ramamoorthy G.K."/>
            <person name="Gryganskyi A."/>
            <person name="Culley D."/>
            <person name="Magnuson J.K."/>
            <person name="James T.Y."/>
            <person name="O'Malley M.A."/>
            <person name="Stajich J.E."/>
            <person name="Spatafora J.W."/>
            <person name="Visel A."/>
            <person name="Grigoriev I.V."/>
        </authorList>
    </citation>
    <scope>NUCLEOTIDE SEQUENCE [LARGE SCALE GENOMIC DNA]</scope>
    <source>
        <strain evidence="1 2">CBS 129021</strain>
    </source>
</reference>
<comment type="caution">
    <text evidence="1">The sequence shown here is derived from an EMBL/GenBank/DDBJ whole genome shotgun (WGS) entry which is preliminary data.</text>
</comment>
<evidence type="ECO:0000313" key="2">
    <source>
        <dbReference type="Proteomes" id="UP000193689"/>
    </source>
</evidence>
<dbReference type="AlphaFoldDB" id="A0A1Y2DT41"/>
<dbReference type="RefSeq" id="XP_040714253.1">
    <property type="nucleotide sequence ID" value="XM_040863019.1"/>
</dbReference>
<dbReference type="OrthoDB" id="7464126at2759"/>
<organism evidence="1 2">
    <name type="scientific">Pseudomassariella vexata</name>
    <dbReference type="NCBI Taxonomy" id="1141098"/>
    <lineage>
        <taxon>Eukaryota</taxon>
        <taxon>Fungi</taxon>
        <taxon>Dikarya</taxon>
        <taxon>Ascomycota</taxon>
        <taxon>Pezizomycotina</taxon>
        <taxon>Sordariomycetes</taxon>
        <taxon>Xylariomycetidae</taxon>
        <taxon>Amphisphaeriales</taxon>
        <taxon>Pseudomassariaceae</taxon>
        <taxon>Pseudomassariella</taxon>
    </lineage>
</organism>
<gene>
    <name evidence="1" type="ORF">BCR38DRAFT_475779</name>
</gene>
<accession>A0A1Y2DT41</accession>
<protein>
    <submittedName>
        <fullName evidence="1">Uncharacterized protein</fullName>
    </submittedName>
</protein>
<dbReference type="GeneID" id="63779231"/>
<keyword evidence="2" id="KW-1185">Reference proteome</keyword>
<proteinExistence type="predicted"/>
<evidence type="ECO:0000313" key="1">
    <source>
        <dbReference type="EMBL" id="ORY62417.1"/>
    </source>
</evidence>
<dbReference type="Proteomes" id="UP000193689">
    <property type="component" value="Unassembled WGS sequence"/>
</dbReference>